<name>A0AAE3JFA0_9FIRM</name>
<proteinExistence type="predicted"/>
<dbReference type="Gene3D" id="1.10.287.110">
    <property type="entry name" value="DnaJ domain"/>
    <property type="match status" value="1"/>
</dbReference>
<dbReference type="SMART" id="SM00271">
    <property type="entry name" value="DnaJ"/>
    <property type="match status" value="1"/>
</dbReference>
<dbReference type="SUPFAM" id="SSF46565">
    <property type="entry name" value="Chaperone J-domain"/>
    <property type="match status" value="1"/>
</dbReference>
<keyword evidence="4" id="KW-1185">Reference proteome</keyword>
<reference evidence="3" key="1">
    <citation type="submission" date="2021-10" db="EMBL/GenBank/DDBJ databases">
        <title>Anaerobic single-cell dispensing facilitates the cultivation of human gut bacteria.</title>
        <authorList>
            <person name="Afrizal A."/>
        </authorList>
    </citation>
    <scope>NUCLEOTIDE SEQUENCE</scope>
    <source>
        <strain evidence="3">CLA-AA-H215</strain>
    </source>
</reference>
<protein>
    <submittedName>
        <fullName evidence="3">DnaJ domain-containing protein</fullName>
    </submittedName>
</protein>
<comment type="caution">
    <text evidence="3">The sequence shown here is derived from an EMBL/GenBank/DDBJ whole genome shotgun (WGS) entry which is preliminary data.</text>
</comment>
<dbReference type="PROSITE" id="PS50076">
    <property type="entry name" value="DNAJ_2"/>
    <property type="match status" value="1"/>
</dbReference>
<feature type="domain" description="J" evidence="2">
    <location>
        <begin position="4"/>
        <end position="78"/>
    </location>
</feature>
<dbReference type="CDD" id="cd06257">
    <property type="entry name" value="DnaJ"/>
    <property type="match status" value="1"/>
</dbReference>
<organism evidence="3 4">
    <name type="scientific">Hominifimenecus microfluidus</name>
    <dbReference type="NCBI Taxonomy" id="2885348"/>
    <lineage>
        <taxon>Bacteria</taxon>
        <taxon>Bacillati</taxon>
        <taxon>Bacillota</taxon>
        <taxon>Clostridia</taxon>
        <taxon>Lachnospirales</taxon>
        <taxon>Lachnospiraceae</taxon>
        <taxon>Hominifimenecus</taxon>
    </lineage>
</organism>
<dbReference type="GO" id="GO:0006260">
    <property type="term" value="P:DNA replication"/>
    <property type="evidence" value="ECO:0007669"/>
    <property type="project" value="UniProtKB-KW"/>
</dbReference>
<dbReference type="InterPro" id="IPR001623">
    <property type="entry name" value="DnaJ_domain"/>
</dbReference>
<dbReference type="InterPro" id="IPR036869">
    <property type="entry name" value="J_dom_sf"/>
</dbReference>
<gene>
    <name evidence="3" type="ORF">LKD81_13195</name>
</gene>
<dbReference type="SUPFAM" id="SSF48452">
    <property type="entry name" value="TPR-like"/>
    <property type="match status" value="1"/>
</dbReference>
<evidence type="ECO:0000259" key="2">
    <source>
        <dbReference type="PROSITE" id="PS50076"/>
    </source>
</evidence>
<sequence>MMSDPYQVLGVSRDASDEEIKKAYRQLSRKYHPDANINNPNKAQAEEKFKDVQQAYEQIMREKEEGYRGGSTGYGGYGGSSYGGYGNGSYGNGSYGNGNYGNGGYQREDGDFGWGPFGSFWGYSGQTGYGSQQTRQENYSQETATRLQAAANYINARHYNEALHVLNEMEDRPARWYYFSAVANSGLGNNVNALEMAKQAVNMEPDNMEYENLLQRLQGGGQWYQSRGTQYGRSAANNMEALCCSICAMQMCCGYGKYCCFI</sequence>
<dbReference type="InterPro" id="IPR011990">
    <property type="entry name" value="TPR-like_helical_dom_sf"/>
</dbReference>
<dbReference type="EMBL" id="JAJEQR010000045">
    <property type="protein sequence ID" value="MCC2231939.1"/>
    <property type="molecule type" value="Genomic_DNA"/>
</dbReference>
<dbReference type="PRINTS" id="PR00625">
    <property type="entry name" value="JDOMAIN"/>
</dbReference>
<evidence type="ECO:0000313" key="3">
    <source>
        <dbReference type="EMBL" id="MCC2231939.1"/>
    </source>
</evidence>
<keyword evidence="1" id="KW-0235">DNA replication</keyword>
<evidence type="ECO:0000256" key="1">
    <source>
        <dbReference type="ARBA" id="ARBA00022705"/>
    </source>
</evidence>
<dbReference type="Proteomes" id="UP001198182">
    <property type="component" value="Unassembled WGS sequence"/>
</dbReference>
<accession>A0AAE3JFA0</accession>
<dbReference type="PANTHER" id="PTHR24074">
    <property type="entry name" value="CO-CHAPERONE PROTEIN DJLA"/>
    <property type="match status" value="1"/>
</dbReference>
<dbReference type="Gene3D" id="1.25.40.10">
    <property type="entry name" value="Tetratricopeptide repeat domain"/>
    <property type="match status" value="1"/>
</dbReference>
<dbReference type="AlphaFoldDB" id="A0AAE3JFA0"/>
<dbReference type="InterPro" id="IPR050817">
    <property type="entry name" value="DjlA_DnaK_co-chaperone"/>
</dbReference>
<evidence type="ECO:0000313" key="4">
    <source>
        <dbReference type="Proteomes" id="UP001198182"/>
    </source>
</evidence>
<dbReference type="Pfam" id="PF00226">
    <property type="entry name" value="DnaJ"/>
    <property type="match status" value="1"/>
</dbReference>